<feature type="active site" description="Proton acceptor" evidence="2">
    <location>
        <position position="130"/>
    </location>
</feature>
<name>A0A345PFS4_9BACI</name>
<dbReference type="GO" id="GO:0008664">
    <property type="term" value="F:RNA 2',3'-cyclic 3'-phosphodiesterase activity"/>
    <property type="evidence" value="ECO:0007669"/>
    <property type="project" value="UniProtKB-EC"/>
</dbReference>
<dbReference type="AlphaFoldDB" id="A0A345PFS4"/>
<keyword evidence="1 2" id="KW-0378">Hydrolase</keyword>
<sequence>MSGIPHYFIAIQLSEAIQEYFSNWEGELKQRLPYKQWTTKQDLHITLKFLGPVDDNKLSTLKSELANNLNDIAKISILVGTIGTFGKPDRPRVLFADVQKTSSLLNLQKNVEKSAGNAGFIKEKRPYKPHITLAKKWNGEENQRFSELLDVQDKKYRELQSMLIEEVVLFKIHPEQNPKYEIIDRYILK</sequence>
<dbReference type="HAMAP" id="MF_01940">
    <property type="entry name" value="RNA_CPDase"/>
    <property type="match status" value="1"/>
</dbReference>
<evidence type="ECO:0000256" key="2">
    <source>
        <dbReference type="HAMAP-Rule" id="MF_01940"/>
    </source>
</evidence>
<feature type="short sequence motif" description="HXTX 2" evidence="2">
    <location>
        <begin position="130"/>
        <end position="133"/>
    </location>
</feature>
<comment type="similarity">
    <text evidence="2">Belongs to the 2H phosphoesterase superfamily. ThpR family.</text>
</comment>
<feature type="domain" description="A-kinase anchor protein 7-like phosphoesterase" evidence="3">
    <location>
        <begin position="5"/>
        <end position="185"/>
    </location>
</feature>
<evidence type="ECO:0000313" key="4">
    <source>
        <dbReference type="EMBL" id="AXI08854.1"/>
    </source>
</evidence>
<dbReference type="RefSeq" id="WP_114916149.1">
    <property type="nucleotide sequence ID" value="NZ_CP024848.1"/>
</dbReference>
<proteinExistence type="inferred from homology"/>
<evidence type="ECO:0000313" key="5">
    <source>
        <dbReference type="Proteomes" id="UP000253908"/>
    </source>
</evidence>
<protein>
    <recommendedName>
        <fullName evidence="2">RNA 2',3'-cyclic phosphodiesterase</fullName>
        <shortName evidence="2">RNA 2',3'-CPDase</shortName>
        <ecNumber evidence="2">3.1.4.58</ecNumber>
    </recommendedName>
</protein>
<keyword evidence="5" id="KW-1185">Reference proteome</keyword>
<dbReference type="GO" id="GO:0004113">
    <property type="term" value="F:2',3'-cyclic-nucleotide 3'-phosphodiesterase activity"/>
    <property type="evidence" value="ECO:0007669"/>
    <property type="project" value="InterPro"/>
</dbReference>
<dbReference type="EC" id="3.1.4.58" evidence="2"/>
<dbReference type="NCBIfam" id="TIGR02258">
    <property type="entry name" value="2_5_ligase"/>
    <property type="match status" value="1"/>
</dbReference>
<evidence type="ECO:0000259" key="3">
    <source>
        <dbReference type="Pfam" id="PF10469"/>
    </source>
</evidence>
<dbReference type="Proteomes" id="UP000253908">
    <property type="component" value="Chromosome"/>
</dbReference>
<dbReference type="PANTHER" id="PTHR35561">
    <property type="entry name" value="RNA 2',3'-CYCLIC PHOSPHODIESTERASE"/>
    <property type="match status" value="1"/>
</dbReference>
<accession>A0A345PFS4</accession>
<dbReference type="SUPFAM" id="SSF55144">
    <property type="entry name" value="LigT-like"/>
    <property type="match status" value="1"/>
</dbReference>
<dbReference type="Pfam" id="PF10469">
    <property type="entry name" value="AKAP7_NLS"/>
    <property type="match status" value="1"/>
</dbReference>
<dbReference type="Gene3D" id="3.90.1140.10">
    <property type="entry name" value="Cyclic phosphodiesterase"/>
    <property type="match status" value="1"/>
</dbReference>
<comment type="function">
    <text evidence="2">Hydrolyzes RNA 2',3'-cyclic phosphodiester to an RNA 2'-phosphomonoester.</text>
</comment>
<gene>
    <name evidence="4" type="ORF">CUC15_07970</name>
</gene>
<comment type="catalytic activity">
    <reaction evidence="2">
        <text>a 3'-end 2',3'-cyclophospho-ribonucleotide-RNA + H2O = a 3'-end 2'-phospho-ribonucleotide-RNA + H(+)</text>
        <dbReference type="Rhea" id="RHEA:11828"/>
        <dbReference type="Rhea" id="RHEA-COMP:10464"/>
        <dbReference type="Rhea" id="RHEA-COMP:17353"/>
        <dbReference type="ChEBI" id="CHEBI:15377"/>
        <dbReference type="ChEBI" id="CHEBI:15378"/>
        <dbReference type="ChEBI" id="CHEBI:83064"/>
        <dbReference type="ChEBI" id="CHEBI:173113"/>
        <dbReference type="EC" id="3.1.4.58"/>
    </reaction>
</comment>
<dbReference type="OrthoDB" id="9789350at2"/>
<evidence type="ECO:0000256" key="1">
    <source>
        <dbReference type="ARBA" id="ARBA00022801"/>
    </source>
</evidence>
<feature type="active site" description="Proton donor" evidence="2">
    <location>
        <position position="44"/>
    </location>
</feature>
<dbReference type="InterPro" id="IPR004175">
    <property type="entry name" value="RNA_CPDase"/>
</dbReference>
<feature type="short sequence motif" description="HXTX 1" evidence="2">
    <location>
        <begin position="44"/>
        <end position="47"/>
    </location>
</feature>
<dbReference type="InterPro" id="IPR009097">
    <property type="entry name" value="Cyclic_Pdiesterase"/>
</dbReference>
<dbReference type="InterPro" id="IPR019510">
    <property type="entry name" value="AKAP7-like_phosphoesterase"/>
</dbReference>
<dbReference type="EMBL" id="CP024848">
    <property type="protein sequence ID" value="AXI08854.1"/>
    <property type="molecule type" value="Genomic_DNA"/>
</dbReference>
<reference evidence="5" key="1">
    <citation type="submission" date="2017-11" db="EMBL/GenBank/DDBJ databases">
        <authorList>
            <person name="Zhu W."/>
        </authorList>
    </citation>
    <scope>NUCLEOTIDE SEQUENCE [LARGE SCALE GENOMIC DNA]</scope>
    <source>
        <strain evidence="5">160</strain>
    </source>
</reference>
<organism evidence="4 5">
    <name type="scientific">Oceanobacillus zhaokaii</name>
    <dbReference type="NCBI Taxonomy" id="2052660"/>
    <lineage>
        <taxon>Bacteria</taxon>
        <taxon>Bacillati</taxon>
        <taxon>Bacillota</taxon>
        <taxon>Bacilli</taxon>
        <taxon>Bacillales</taxon>
        <taxon>Bacillaceae</taxon>
        <taxon>Oceanobacillus</taxon>
    </lineage>
</organism>
<dbReference type="KEGG" id="ocn:CUC15_07970"/>
<dbReference type="PANTHER" id="PTHR35561:SF1">
    <property type="entry name" value="RNA 2',3'-CYCLIC PHOSPHODIESTERASE"/>
    <property type="match status" value="1"/>
</dbReference>